<protein>
    <submittedName>
        <fullName evidence="2">DUF805 domain-containing protein</fullName>
    </submittedName>
</protein>
<dbReference type="KEGG" id="abaw:D5400_00065"/>
<dbReference type="SUPFAM" id="SSF103473">
    <property type="entry name" value="MFS general substrate transporter"/>
    <property type="match status" value="1"/>
</dbReference>
<dbReference type="InterPro" id="IPR036259">
    <property type="entry name" value="MFS_trans_sf"/>
</dbReference>
<keyword evidence="3" id="KW-1185">Reference proteome</keyword>
<dbReference type="OrthoDB" id="9812349at2"/>
<dbReference type="Proteomes" id="UP000268192">
    <property type="component" value="Chromosome"/>
</dbReference>
<reference evidence="2 3" key="1">
    <citation type="submission" date="2018-09" db="EMBL/GenBank/DDBJ databases">
        <title>Marinorhizobium profundi gen. nov., sp. nov., isolated from a deep-sea sediment sample from the New Britain Trench and proposal of Marinorhizobiaceae fam. nov. in the order Rhizobiales of the class Alphaproteobacteria.</title>
        <authorList>
            <person name="Cao J."/>
        </authorList>
    </citation>
    <scope>NUCLEOTIDE SEQUENCE [LARGE SCALE GENOMIC DNA]</scope>
    <source>
        <strain evidence="2 3">WS11</strain>
    </source>
</reference>
<sequence length="139" mass="15116">MSDSQRGADKDPKGAGGATLFWLFLSGQGRIGRRLFVLGWLFLTAINGFLLSILLKLDEESEAVLFWISVSFVVGLFTLAASIMLTIKRLRDINAASAFAVLIFIPMLSLIVLGLLALIPGQPEGTDVDERDESDDTDL</sequence>
<dbReference type="RefSeq" id="WP_126006445.1">
    <property type="nucleotide sequence ID" value="NZ_CP032509.1"/>
</dbReference>
<organism evidence="2 3">
    <name type="scientific">Georhizobium profundi</name>
    <dbReference type="NCBI Taxonomy" id="2341112"/>
    <lineage>
        <taxon>Bacteria</taxon>
        <taxon>Pseudomonadati</taxon>
        <taxon>Pseudomonadota</taxon>
        <taxon>Alphaproteobacteria</taxon>
        <taxon>Hyphomicrobiales</taxon>
        <taxon>Rhizobiaceae</taxon>
        <taxon>Georhizobium</taxon>
    </lineage>
</organism>
<keyword evidence="1" id="KW-1133">Transmembrane helix</keyword>
<dbReference type="EMBL" id="CP032509">
    <property type="protein sequence ID" value="AZN69877.1"/>
    <property type="molecule type" value="Genomic_DNA"/>
</dbReference>
<dbReference type="Pfam" id="PF05656">
    <property type="entry name" value="DUF805"/>
    <property type="match status" value="1"/>
</dbReference>
<gene>
    <name evidence="2" type="ORF">D5400_00065</name>
</gene>
<keyword evidence="1" id="KW-0812">Transmembrane</keyword>
<feature type="transmembrane region" description="Helical" evidence="1">
    <location>
        <begin position="35"/>
        <end position="57"/>
    </location>
</feature>
<dbReference type="AlphaFoldDB" id="A0A3Q8XKT0"/>
<evidence type="ECO:0000256" key="1">
    <source>
        <dbReference type="SAM" id="Phobius"/>
    </source>
</evidence>
<keyword evidence="1" id="KW-0472">Membrane</keyword>
<proteinExistence type="predicted"/>
<evidence type="ECO:0000313" key="2">
    <source>
        <dbReference type="EMBL" id="AZN69877.1"/>
    </source>
</evidence>
<evidence type="ECO:0000313" key="3">
    <source>
        <dbReference type="Proteomes" id="UP000268192"/>
    </source>
</evidence>
<dbReference type="InterPro" id="IPR008523">
    <property type="entry name" value="DUF805"/>
</dbReference>
<dbReference type="GO" id="GO:0016020">
    <property type="term" value="C:membrane"/>
    <property type="evidence" value="ECO:0007669"/>
    <property type="project" value="InterPro"/>
</dbReference>
<accession>A0A3Q8XKT0</accession>
<feature type="transmembrane region" description="Helical" evidence="1">
    <location>
        <begin position="99"/>
        <end position="119"/>
    </location>
</feature>
<feature type="transmembrane region" description="Helical" evidence="1">
    <location>
        <begin position="63"/>
        <end position="87"/>
    </location>
</feature>
<name>A0A3Q8XKT0_9HYPH</name>